<evidence type="ECO:0000313" key="2">
    <source>
        <dbReference type="Proteomes" id="UP001600888"/>
    </source>
</evidence>
<comment type="caution">
    <text evidence="1">The sequence shown here is derived from an EMBL/GenBank/DDBJ whole genome shotgun (WGS) entry which is preliminary data.</text>
</comment>
<evidence type="ECO:0000313" key="1">
    <source>
        <dbReference type="EMBL" id="KAL2281473.1"/>
    </source>
</evidence>
<sequence length="136" mass="15164">MSCDLITGDLRRDRNGQHAGLNHSFGSDANVGVFSSRLYTEQIRDIRALHIIAPDFTNVFFTCTCTNINPRHFPITASERIRYGLKRVTTSFENTGRGTSSTDSAKLDSELSRTLLTTTVPANSRLNDNLNNKRIS</sequence>
<dbReference type="Proteomes" id="UP001600888">
    <property type="component" value="Unassembled WGS sequence"/>
</dbReference>
<keyword evidence="2" id="KW-1185">Reference proteome</keyword>
<name>A0ABR4EGE8_9PEZI</name>
<accession>A0ABR4EGE8</accession>
<organism evidence="1 2">
    <name type="scientific">Diaporthe vaccinii</name>
    <dbReference type="NCBI Taxonomy" id="105482"/>
    <lineage>
        <taxon>Eukaryota</taxon>
        <taxon>Fungi</taxon>
        <taxon>Dikarya</taxon>
        <taxon>Ascomycota</taxon>
        <taxon>Pezizomycotina</taxon>
        <taxon>Sordariomycetes</taxon>
        <taxon>Sordariomycetidae</taxon>
        <taxon>Diaporthales</taxon>
        <taxon>Diaporthaceae</taxon>
        <taxon>Diaporthe</taxon>
        <taxon>Diaporthe eres species complex</taxon>
    </lineage>
</organism>
<proteinExistence type="predicted"/>
<gene>
    <name evidence="1" type="ORF">FJTKL_11632</name>
</gene>
<dbReference type="EMBL" id="JBAWTH010000057">
    <property type="protein sequence ID" value="KAL2281473.1"/>
    <property type="molecule type" value="Genomic_DNA"/>
</dbReference>
<reference evidence="1 2" key="1">
    <citation type="submission" date="2024-03" db="EMBL/GenBank/DDBJ databases">
        <title>A high-quality draft genome sequence of Diaporthe vaccinii, a causative agent of upright dieback and viscid rot disease in cranberry plants.</title>
        <authorList>
            <person name="Sarrasin M."/>
            <person name="Lang B.F."/>
            <person name="Burger G."/>
        </authorList>
    </citation>
    <scope>NUCLEOTIDE SEQUENCE [LARGE SCALE GENOMIC DNA]</scope>
    <source>
        <strain evidence="1 2">IS7</strain>
    </source>
</reference>
<protein>
    <submittedName>
        <fullName evidence="1">Uncharacterized protein</fullName>
    </submittedName>
</protein>